<gene>
    <name evidence="1" type="ORF">SKAU_G00180780</name>
</gene>
<dbReference type="OrthoDB" id="78824at2759"/>
<keyword evidence="2" id="KW-1185">Reference proteome</keyword>
<organism evidence="1 2">
    <name type="scientific">Synaphobranchus kaupii</name>
    <name type="common">Kaup's arrowtooth eel</name>
    <dbReference type="NCBI Taxonomy" id="118154"/>
    <lineage>
        <taxon>Eukaryota</taxon>
        <taxon>Metazoa</taxon>
        <taxon>Chordata</taxon>
        <taxon>Craniata</taxon>
        <taxon>Vertebrata</taxon>
        <taxon>Euteleostomi</taxon>
        <taxon>Actinopterygii</taxon>
        <taxon>Neopterygii</taxon>
        <taxon>Teleostei</taxon>
        <taxon>Anguilliformes</taxon>
        <taxon>Synaphobranchidae</taxon>
        <taxon>Synaphobranchus</taxon>
    </lineage>
</organism>
<protein>
    <submittedName>
        <fullName evidence="1">Uncharacterized protein</fullName>
    </submittedName>
</protein>
<proteinExistence type="predicted"/>
<reference evidence="1" key="1">
    <citation type="journal article" date="2023" name="Science">
        <title>Genome structures resolve the early diversification of teleost fishes.</title>
        <authorList>
            <person name="Parey E."/>
            <person name="Louis A."/>
            <person name="Montfort J."/>
            <person name="Bouchez O."/>
            <person name="Roques C."/>
            <person name="Iampietro C."/>
            <person name="Lluch J."/>
            <person name="Castinel A."/>
            <person name="Donnadieu C."/>
            <person name="Desvignes T."/>
            <person name="Floi Bucao C."/>
            <person name="Jouanno E."/>
            <person name="Wen M."/>
            <person name="Mejri S."/>
            <person name="Dirks R."/>
            <person name="Jansen H."/>
            <person name="Henkel C."/>
            <person name="Chen W.J."/>
            <person name="Zahm M."/>
            <person name="Cabau C."/>
            <person name="Klopp C."/>
            <person name="Thompson A.W."/>
            <person name="Robinson-Rechavi M."/>
            <person name="Braasch I."/>
            <person name="Lecointre G."/>
            <person name="Bobe J."/>
            <person name="Postlethwait J.H."/>
            <person name="Berthelot C."/>
            <person name="Roest Crollius H."/>
            <person name="Guiguen Y."/>
        </authorList>
    </citation>
    <scope>NUCLEOTIDE SEQUENCE</scope>
    <source>
        <strain evidence="1">WJC10195</strain>
    </source>
</reference>
<dbReference type="EMBL" id="JAINUF010000005">
    <property type="protein sequence ID" value="KAJ8361553.1"/>
    <property type="molecule type" value="Genomic_DNA"/>
</dbReference>
<dbReference type="Proteomes" id="UP001152622">
    <property type="component" value="Chromosome 5"/>
</dbReference>
<evidence type="ECO:0000313" key="1">
    <source>
        <dbReference type="EMBL" id="KAJ8361553.1"/>
    </source>
</evidence>
<comment type="caution">
    <text evidence="1">The sequence shown here is derived from an EMBL/GenBank/DDBJ whole genome shotgun (WGS) entry which is preliminary data.</text>
</comment>
<accession>A0A9Q1FM59</accession>
<evidence type="ECO:0000313" key="2">
    <source>
        <dbReference type="Proteomes" id="UP001152622"/>
    </source>
</evidence>
<name>A0A9Q1FM59_SYNKA</name>
<dbReference type="AlphaFoldDB" id="A0A9Q1FM59"/>
<sequence>MQNNCIITKDPPPYFIRGAGLKTFGFDVAEGVNNPHFPEDYGIFVSRVDLSGQRKPCRLKTEGKQLPAEDK</sequence>